<gene>
    <name evidence="2" type="ORF">A3K89_05620</name>
</gene>
<dbReference type="Pfam" id="PF03992">
    <property type="entry name" value="ABM"/>
    <property type="match status" value="1"/>
</dbReference>
<keyword evidence="3" id="KW-1185">Reference proteome</keyword>
<evidence type="ECO:0000313" key="3">
    <source>
        <dbReference type="Proteomes" id="UP000077519"/>
    </source>
</evidence>
<evidence type="ECO:0000313" key="2">
    <source>
        <dbReference type="EMBL" id="OAK54799.1"/>
    </source>
</evidence>
<dbReference type="AlphaFoldDB" id="A0A177YHU4"/>
<reference evidence="2 3" key="1">
    <citation type="submission" date="2016-03" db="EMBL/GenBank/DDBJ databases">
        <title>Genome sequence of Rhodococcus kyotonensis KB10.</title>
        <authorList>
            <person name="Jeong H."/>
            <person name="Hong C.E."/>
            <person name="Jo S.H."/>
            <person name="Park J.M."/>
        </authorList>
    </citation>
    <scope>NUCLEOTIDE SEQUENCE [LARGE SCALE GENOMIC DNA]</scope>
    <source>
        <strain evidence="2 3">KB10</strain>
    </source>
</reference>
<keyword evidence="2" id="KW-0503">Monooxygenase</keyword>
<dbReference type="InterPro" id="IPR011008">
    <property type="entry name" value="Dimeric_a/b-barrel"/>
</dbReference>
<proteinExistence type="predicted"/>
<dbReference type="EMBL" id="LVHI01000012">
    <property type="protein sequence ID" value="OAK54799.1"/>
    <property type="molecule type" value="Genomic_DNA"/>
</dbReference>
<dbReference type="SUPFAM" id="SSF54909">
    <property type="entry name" value="Dimeric alpha+beta barrel"/>
    <property type="match status" value="1"/>
</dbReference>
<dbReference type="Gene3D" id="3.30.70.100">
    <property type="match status" value="1"/>
</dbReference>
<organism evidence="2 3">
    <name type="scientific">Rhodococcoides kyotonense</name>
    <dbReference type="NCBI Taxonomy" id="398843"/>
    <lineage>
        <taxon>Bacteria</taxon>
        <taxon>Bacillati</taxon>
        <taxon>Actinomycetota</taxon>
        <taxon>Actinomycetes</taxon>
        <taxon>Mycobacteriales</taxon>
        <taxon>Nocardiaceae</taxon>
        <taxon>Rhodococcoides</taxon>
    </lineage>
</organism>
<accession>A0A177YHU4</accession>
<sequence>MIIVAGYLTVSDRDAYLDGCVGVVRLARSADGCLDFALGADLIDPSRINVYECWSTREELAAFRGSGPDSGQQAAILDADVREFDVTAG</sequence>
<dbReference type="RefSeq" id="WP_068425685.1">
    <property type="nucleotide sequence ID" value="NZ_LVHI01000012.1"/>
</dbReference>
<dbReference type="GO" id="GO:0004497">
    <property type="term" value="F:monooxygenase activity"/>
    <property type="evidence" value="ECO:0007669"/>
    <property type="project" value="UniProtKB-KW"/>
</dbReference>
<comment type="caution">
    <text evidence="2">The sequence shown here is derived from an EMBL/GenBank/DDBJ whole genome shotgun (WGS) entry which is preliminary data.</text>
</comment>
<name>A0A177YHU4_9NOCA</name>
<protein>
    <submittedName>
        <fullName evidence="2">Antibiotic biosynthesis monooxygenase</fullName>
    </submittedName>
</protein>
<dbReference type="Proteomes" id="UP000077519">
    <property type="component" value="Unassembled WGS sequence"/>
</dbReference>
<evidence type="ECO:0000259" key="1">
    <source>
        <dbReference type="Pfam" id="PF03992"/>
    </source>
</evidence>
<keyword evidence="2" id="KW-0560">Oxidoreductase</keyword>
<dbReference type="InterPro" id="IPR007138">
    <property type="entry name" value="ABM_dom"/>
</dbReference>
<feature type="domain" description="ABM" evidence="1">
    <location>
        <begin position="1"/>
        <end position="66"/>
    </location>
</feature>